<evidence type="ECO:0000313" key="5">
    <source>
        <dbReference type="Proteomes" id="UP000516696"/>
    </source>
</evidence>
<dbReference type="PANTHER" id="PTHR34580:SF1">
    <property type="entry name" value="PROTEIN PAFC"/>
    <property type="match status" value="1"/>
</dbReference>
<dbReference type="PROSITE" id="PS51000">
    <property type="entry name" value="HTH_DEOR_2"/>
    <property type="match status" value="1"/>
</dbReference>
<dbReference type="SUPFAM" id="SSF46785">
    <property type="entry name" value="Winged helix' DNA-binding domain"/>
    <property type="match status" value="1"/>
</dbReference>
<organism evidence="4 5">
    <name type="scientific">Enterococcus gallinarum</name>
    <dbReference type="NCBI Taxonomy" id="1353"/>
    <lineage>
        <taxon>Bacteria</taxon>
        <taxon>Bacillati</taxon>
        <taxon>Bacillota</taxon>
        <taxon>Bacilli</taxon>
        <taxon>Lactobacillales</taxon>
        <taxon>Enterococcaceae</taxon>
        <taxon>Enterococcus</taxon>
    </lineage>
</organism>
<name>A0AAE7MRK0_ENTGA</name>
<dbReference type="PANTHER" id="PTHR34580">
    <property type="match status" value="1"/>
</dbReference>
<evidence type="ECO:0000256" key="1">
    <source>
        <dbReference type="ARBA" id="ARBA00023015"/>
    </source>
</evidence>
<evidence type="ECO:0000259" key="3">
    <source>
        <dbReference type="PROSITE" id="PS51000"/>
    </source>
</evidence>
<evidence type="ECO:0000256" key="2">
    <source>
        <dbReference type="ARBA" id="ARBA00023163"/>
    </source>
</evidence>
<dbReference type="Proteomes" id="UP000516696">
    <property type="component" value="Chromosome"/>
</dbReference>
<dbReference type="InterPro" id="IPR013196">
    <property type="entry name" value="HTH_11"/>
</dbReference>
<evidence type="ECO:0000313" key="4">
    <source>
        <dbReference type="EMBL" id="QOG28351.1"/>
    </source>
</evidence>
<dbReference type="InterPro" id="IPR026881">
    <property type="entry name" value="WYL_dom"/>
</dbReference>
<keyword evidence="2" id="KW-0804">Transcription</keyword>
<accession>A0AAE7MRK0</accession>
<dbReference type="InterPro" id="IPR051534">
    <property type="entry name" value="CBASS_pafABC_assoc_protein"/>
</dbReference>
<dbReference type="InterPro" id="IPR028349">
    <property type="entry name" value="PafC-like"/>
</dbReference>
<reference evidence="4 5" key="1">
    <citation type="submission" date="2020-03" db="EMBL/GenBank/DDBJ databases">
        <title>Characterization of ganglioside-mimicking enterococci.</title>
        <authorList>
            <person name="Patry R.T."/>
            <person name="Nothaft H."/>
            <person name="Bridger R."/>
            <person name="Shajahan A."/>
            <person name="Huynh S."/>
            <person name="Sanchez S."/>
            <person name="Azadi P."/>
            <person name="Cooper K."/>
            <person name="Miller W.G."/>
            <person name="Parker C.T."/>
            <person name="Wells L."/>
            <person name="Szymanski C.M."/>
        </authorList>
    </citation>
    <scope>NUCLEOTIDE SEQUENCE [LARGE SCALE GENOMIC DNA]</scope>
    <source>
        <strain evidence="4 5">EGM181</strain>
    </source>
</reference>
<feature type="domain" description="HTH deoR-type" evidence="3">
    <location>
        <begin position="2"/>
        <end position="57"/>
    </location>
</feature>
<dbReference type="Pfam" id="PF25583">
    <property type="entry name" value="WCX"/>
    <property type="match status" value="1"/>
</dbReference>
<sequence length="310" mass="35995">MKVSRLVSIIILLMDKKRVSAKELAEMFEVSPRTIYRDIEAISIAGIPVHSTSGVGGGFEIMEKYKMDKNTFTEADLITILVGISSIPSVMKSNDFVNTQTKIRSLIPPERIESAHVQAKQMHIDFSQWLGDRNLETYLTIIKGALQKNHLLTFDYINHKGNRTKRQVEPYQLVLKNSQWYFQGYCYERKDFRLFKVARLSNLKMDESSFVPKSPPALPLLTPEILNKRQISIKLRIHASIMERLLDYCDYNQFVREDETHYIVTFPFVENDYYYGIILSLGDKCECLEPLHVRTELKRKIASLAQLYDK</sequence>
<proteinExistence type="predicted"/>
<dbReference type="Pfam" id="PF08279">
    <property type="entry name" value="HTH_11"/>
    <property type="match status" value="1"/>
</dbReference>
<dbReference type="InterPro" id="IPR057727">
    <property type="entry name" value="WCX_dom"/>
</dbReference>
<dbReference type="PIRSF" id="PIRSF016838">
    <property type="entry name" value="PafC"/>
    <property type="match status" value="1"/>
</dbReference>
<protein>
    <submittedName>
        <fullName evidence="4">YafY family transcriptional regulator</fullName>
    </submittedName>
</protein>
<keyword evidence="1" id="KW-0805">Transcription regulation</keyword>
<gene>
    <name evidence="4" type="ORF">EGM181_14345</name>
</gene>
<dbReference type="AlphaFoldDB" id="A0AAE7MRK0"/>
<dbReference type="RefSeq" id="WP_113849303.1">
    <property type="nucleotide sequence ID" value="NZ_CP050485.1"/>
</dbReference>
<dbReference type="EMBL" id="CP050485">
    <property type="protein sequence ID" value="QOG28351.1"/>
    <property type="molecule type" value="Genomic_DNA"/>
</dbReference>
<dbReference type="PROSITE" id="PS52050">
    <property type="entry name" value="WYL"/>
    <property type="match status" value="1"/>
</dbReference>
<dbReference type="Gene3D" id="1.10.10.10">
    <property type="entry name" value="Winged helix-like DNA-binding domain superfamily/Winged helix DNA-binding domain"/>
    <property type="match status" value="1"/>
</dbReference>
<dbReference type="GO" id="GO:0003700">
    <property type="term" value="F:DNA-binding transcription factor activity"/>
    <property type="evidence" value="ECO:0007669"/>
    <property type="project" value="InterPro"/>
</dbReference>
<dbReference type="InterPro" id="IPR036390">
    <property type="entry name" value="WH_DNA-bd_sf"/>
</dbReference>
<dbReference type="InterPro" id="IPR036388">
    <property type="entry name" value="WH-like_DNA-bd_sf"/>
</dbReference>
<dbReference type="InterPro" id="IPR001034">
    <property type="entry name" value="DeoR_HTH"/>
</dbReference>
<dbReference type="Pfam" id="PF13280">
    <property type="entry name" value="WYL"/>
    <property type="match status" value="1"/>
</dbReference>